<dbReference type="Proteomes" id="UP000828390">
    <property type="component" value="Unassembled WGS sequence"/>
</dbReference>
<dbReference type="InterPro" id="IPR043129">
    <property type="entry name" value="ATPase_NBD"/>
</dbReference>
<dbReference type="GO" id="GO:0005524">
    <property type="term" value="F:ATP binding"/>
    <property type="evidence" value="ECO:0007669"/>
    <property type="project" value="UniProtKB-KW"/>
</dbReference>
<sequence length="195" mass="21635">MMLYTTVEDANGRHLPASLVFGKSMQFMKDHAIKNLKEAGVPYKEDDTKWVITIPAIWTDRAKVLMRKAATEVAGISAENLTIALEPECAAIYCSQLTRQQLEIDGDGGKLQYIAAPDSVLMLVDMGGGTVDVTTVRVGKGGQLEHVQMSGGGPWGGMRIDDKFFTMLRYLIGQDVVDKFVTENEMDYFDLRMDF</sequence>
<dbReference type="Gene3D" id="3.90.640.10">
    <property type="entry name" value="Actin, Chain A, domain 4"/>
    <property type="match status" value="1"/>
</dbReference>
<evidence type="ECO:0000256" key="2">
    <source>
        <dbReference type="ARBA" id="ARBA00022741"/>
    </source>
</evidence>
<keyword evidence="2" id="KW-0547">Nucleotide-binding</keyword>
<keyword evidence="5" id="KW-1185">Reference proteome</keyword>
<dbReference type="AlphaFoldDB" id="A0A9D4NEB0"/>
<dbReference type="GO" id="GO:0140662">
    <property type="term" value="F:ATP-dependent protein folding chaperone"/>
    <property type="evidence" value="ECO:0007669"/>
    <property type="project" value="InterPro"/>
</dbReference>
<reference evidence="4" key="2">
    <citation type="submission" date="2020-11" db="EMBL/GenBank/DDBJ databases">
        <authorList>
            <person name="McCartney M.A."/>
            <person name="Auch B."/>
            <person name="Kono T."/>
            <person name="Mallez S."/>
            <person name="Becker A."/>
            <person name="Gohl D.M."/>
            <person name="Silverstein K.A.T."/>
            <person name="Koren S."/>
            <person name="Bechman K.B."/>
            <person name="Herman A."/>
            <person name="Abrahante J.E."/>
            <person name="Garbe J."/>
        </authorList>
    </citation>
    <scope>NUCLEOTIDE SEQUENCE</scope>
    <source>
        <strain evidence="4">Duluth1</strain>
        <tissue evidence="4">Whole animal</tissue>
    </source>
</reference>
<evidence type="ECO:0000256" key="3">
    <source>
        <dbReference type="ARBA" id="ARBA00022840"/>
    </source>
</evidence>
<comment type="caution">
    <text evidence="4">The sequence shown here is derived from an EMBL/GenBank/DDBJ whole genome shotgun (WGS) entry which is preliminary data.</text>
</comment>
<dbReference type="SUPFAM" id="SSF53067">
    <property type="entry name" value="Actin-like ATPase domain"/>
    <property type="match status" value="1"/>
</dbReference>
<evidence type="ECO:0000313" key="5">
    <source>
        <dbReference type="Proteomes" id="UP000828390"/>
    </source>
</evidence>
<dbReference type="EMBL" id="JAIWYP010000001">
    <property type="protein sequence ID" value="KAH3893825.1"/>
    <property type="molecule type" value="Genomic_DNA"/>
</dbReference>
<organism evidence="4 5">
    <name type="scientific">Dreissena polymorpha</name>
    <name type="common">Zebra mussel</name>
    <name type="synonym">Mytilus polymorpha</name>
    <dbReference type="NCBI Taxonomy" id="45954"/>
    <lineage>
        <taxon>Eukaryota</taxon>
        <taxon>Metazoa</taxon>
        <taxon>Spiralia</taxon>
        <taxon>Lophotrochozoa</taxon>
        <taxon>Mollusca</taxon>
        <taxon>Bivalvia</taxon>
        <taxon>Autobranchia</taxon>
        <taxon>Heteroconchia</taxon>
        <taxon>Euheterodonta</taxon>
        <taxon>Imparidentia</taxon>
        <taxon>Neoheterodontei</taxon>
        <taxon>Myida</taxon>
        <taxon>Dreissenoidea</taxon>
        <taxon>Dreissenidae</taxon>
        <taxon>Dreissena</taxon>
    </lineage>
</organism>
<dbReference type="PANTHER" id="PTHR14187">
    <property type="entry name" value="ALPHA KINASE/ELONGATION FACTOR 2 KINASE"/>
    <property type="match status" value="1"/>
</dbReference>
<dbReference type="PANTHER" id="PTHR14187:SF46">
    <property type="entry name" value="HEAT SHOCK 70 KDA PROTEIN 12A"/>
    <property type="match status" value="1"/>
</dbReference>
<reference evidence="4" key="1">
    <citation type="journal article" date="2019" name="bioRxiv">
        <title>The Genome of the Zebra Mussel, Dreissena polymorpha: A Resource for Invasive Species Research.</title>
        <authorList>
            <person name="McCartney M.A."/>
            <person name="Auch B."/>
            <person name="Kono T."/>
            <person name="Mallez S."/>
            <person name="Zhang Y."/>
            <person name="Obille A."/>
            <person name="Becker A."/>
            <person name="Abrahante J.E."/>
            <person name="Garbe J."/>
            <person name="Badalamenti J.P."/>
            <person name="Herman A."/>
            <person name="Mangelson H."/>
            <person name="Liachko I."/>
            <person name="Sullivan S."/>
            <person name="Sone E.D."/>
            <person name="Koren S."/>
            <person name="Silverstein K.A.T."/>
            <person name="Beckman K.B."/>
            <person name="Gohl D.M."/>
        </authorList>
    </citation>
    <scope>NUCLEOTIDE SEQUENCE</scope>
    <source>
        <strain evidence="4">Duluth1</strain>
        <tissue evidence="4">Whole animal</tissue>
    </source>
</reference>
<protein>
    <recommendedName>
        <fullName evidence="6">Heat shock protein 70</fullName>
    </recommendedName>
</protein>
<evidence type="ECO:0000256" key="1">
    <source>
        <dbReference type="ARBA" id="ARBA00007381"/>
    </source>
</evidence>
<name>A0A9D4NEB0_DREPO</name>
<accession>A0A9D4NEB0</accession>
<comment type="similarity">
    <text evidence="1">Belongs to the heat shock protein 70 family.</text>
</comment>
<keyword evidence="3" id="KW-0067">ATP-binding</keyword>
<dbReference type="InterPro" id="IPR013126">
    <property type="entry name" value="Hsp_70_fam"/>
</dbReference>
<proteinExistence type="inferred from homology"/>
<evidence type="ECO:0000313" key="4">
    <source>
        <dbReference type="EMBL" id="KAH3893825.1"/>
    </source>
</evidence>
<dbReference type="Gene3D" id="3.30.420.40">
    <property type="match status" value="2"/>
</dbReference>
<evidence type="ECO:0008006" key="6">
    <source>
        <dbReference type="Google" id="ProtNLM"/>
    </source>
</evidence>
<dbReference type="Pfam" id="PF00012">
    <property type="entry name" value="HSP70"/>
    <property type="match status" value="1"/>
</dbReference>
<gene>
    <name evidence="4" type="ORF">DPMN_017977</name>
</gene>